<name>A0ABY5X026_LEICA</name>
<protein>
    <submittedName>
        <fullName evidence="1">Terminase small subunit</fullName>
    </submittedName>
</protein>
<accession>A0ABY5X026</accession>
<dbReference type="EMBL" id="CP081078">
    <property type="protein sequence ID" value="UWQ59956.1"/>
    <property type="molecule type" value="Genomic_DNA"/>
</dbReference>
<reference evidence="1" key="1">
    <citation type="submission" date="2021-08" db="EMBL/GenBank/DDBJ databases">
        <authorList>
            <person name="Nwanade C."/>
            <person name="Wang M."/>
            <person name="Masoudi A."/>
            <person name="Yu Z."/>
            <person name="Liu J."/>
        </authorList>
    </citation>
    <scope>NUCLEOTIDE SEQUENCE</scope>
    <source>
        <strain evidence="1">S141</strain>
    </source>
</reference>
<dbReference type="SUPFAM" id="SSF46955">
    <property type="entry name" value="Putative DNA-binding domain"/>
    <property type="match status" value="1"/>
</dbReference>
<dbReference type="InterPro" id="IPR009061">
    <property type="entry name" value="DNA-bd_dom_put_sf"/>
</dbReference>
<sequence length="217" mass="24564">MSHLIELDSGEVLDLSLYPLPDGIEDETFNRDQLARAMAVSVVTITKWVDAGMPVASRGGNGQSYQFLFSHCYAWRMWREAGEAQDRQAKLDSASQKAMLFINDAEEEDRPALSPKEVREWSEAELIRNKAAEQRGDLVRRAHVERVLDQVMVSFRNAIMNLPDWLEQEFGLSPHQVDKAQRFCDGILDDTRHTIRQGSFQTGDVQNLSGGREQGKA</sequence>
<keyword evidence="2" id="KW-1185">Reference proteome</keyword>
<proteinExistence type="predicted"/>
<dbReference type="RefSeq" id="WP_260003780.1">
    <property type="nucleotide sequence ID" value="NZ_CP081078.1"/>
</dbReference>
<evidence type="ECO:0000313" key="1">
    <source>
        <dbReference type="EMBL" id="UWQ59956.1"/>
    </source>
</evidence>
<evidence type="ECO:0000313" key="2">
    <source>
        <dbReference type="Proteomes" id="UP001058184"/>
    </source>
</evidence>
<dbReference type="Gene3D" id="1.10.10.10">
    <property type="entry name" value="Winged helix-like DNA-binding domain superfamily/Winged helix DNA-binding domain"/>
    <property type="match status" value="1"/>
</dbReference>
<dbReference type="Proteomes" id="UP001058184">
    <property type="component" value="Chromosome"/>
</dbReference>
<organism evidence="1 2">
    <name type="scientific">Leisingera caerulea</name>
    <name type="common">Phaeobacter caeruleus</name>
    <dbReference type="NCBI Taxonomy" id="506591"/>
    <lineage>
        <taxon>Bacteria</taxon>
        <taxon>Pseudomonadati</taxon>
        <taxon>Pseudomonadota</taxon>
        <taxon>Alphaproteobacteria</taxon>
        <taxon>Rhodobacterales</taxon>
        <taxon>Roseobacteraceae</taxon>
        <taxon>Leisingera</taxon>
    </lineage>
</organism>
<dbReference type="InterPro" id="IPR036388">
    <property type="entry name" value="WH-like_DNA-bd_sf"/>
</dbReference>
<gene>
    <name evidence="1" type="ORF">K3722_07450</name>
</gene>